<evidence type="ECO:0000313" key="2">
    <source>
        <dbReference type="Proteomes" id="UP000011761"/>
    </source>
</evidence>
<accession>M2N8H2</accession>
<keyword evidence="2" id="KW-1185">Reference proteome</keyword>
<dbReference type="KEGG" id="bcom:BAUCODRAFT_123847"/>
<dbReference type="HOGENOM" id="CLU_2960382_0_0_1"/>
<evidence type="ECO:0000313" key="1">
    <source>
        <dbReference type="EMBL" id="EMC95399.1"/>
    </source>
</evidence>
<dbReference type="AlphaFoldDB" id="M2N8H2"/>
<dbReference type="Proteomes" id="UP000011761">
    <property type="component" value="Unassembled WGS sequence"/>
</dbReference>
<reference evidence="1 2" key="1">
    <citation type="journal article" date="2012" name="PLoS Pathog.">
        <title>Diverse lifestyles and strategies of plant pathogenesis encoded in the genomes of eighteen Dothideomycetes fungi.</title>
        <authorList>
            <person name="Ohm R.A."/>
            <person name="Feau N."/>
            <person name="Henrissat B."/>
            <person name="Schoch C.L."/>
            <person name="Horwitz B.A."/>
            <person name="Barry K.W."/>
            <person name="Condon B.J."/>
            <person name="Copeland A.C."/>
            <person name="Dhillon B."/>
            <person name="Glaser F."/>
            <person name="Hesse C.N."/>
            <person name="Kosti I."/>
            <person name="LaButti K."/>
            <person name="Lindquist E.A."/>
            <person name="Lucas S."/>
            <person name="Salamov A.A."/>
            <person name="Bradshaw R.E."/>
            <person name="Ciuffetti L."/>
            <person name="Hamelin R.C."/>
            <person name="Kema G.H.J."/>
            <person name="Lawrence C."/>
            <person name="Scott J.A."/>
            <person name="Spatafora J.W."/>
            <person name="Turgeon B.G."/>
            <person name="de Wit P.J.G.M."/>
            <person name="Zhong S."/>
            <person name="Goodwin S.B."/>
            <person name="Grigoriev I.V."/>
        </authorList>
    </citation>
    <scope>NUCLEOTIDE SEQUENCE [LARGE SCALE GENOMIC DNA]</scope>
    <source>
        <strain evidence="1 2">UAMH 10762</strain>
    </source>
</reference>
<dbReference type="GeneID" id="19107821"/>
<protein>
    <submittedName>
        <fullName evidence="1">Uncharacterized protein</fullName>
    </submittedName>
</protein>
<proteinExistence type="predicted"/>
<organism evidence="1 2">
    <name type="scientific">Baudoinia panamericana (strain UAMH 10762)</name>
    <name type="common">Angels' share fungus</name>
    <name type="synonym">Baudoinia compniacensis (strain UAMH 10762)</name>
    <dbReference type="NCBI Taxonomy" id="717646"/>
    <lineage>
        <taxon>Eukaryota</taxon>
        <taxon>Fungi</taxon>
        <taxon>Dikarya</taxon>
        <taxon>Ascomycota</taxon>
        <taxon>Pezizomycotina</taxon>
        <taxon>Dothideomycetes</taxon>
        <taxon>Dothideomycetidae</taxon>
        <taxon>Mycosphaerellales</taxon>
        <taxon>Teratosphaeriaceae</taxon>
        <taxon>Baudoinia</taxon>
    </lineage>
</organism>
<sequence>MEVWIALPAQGSGPASKGRSRAYLSETSSYAEQYVVNAAFEASTATLDFIETHDRRIWC</sequence>
<dbReference type="EMBL" id="KB445557">
    <property type="protein sequence ID" value="EMC95399.1"/>
    <property type="molecule type" value="Genomic_DNA"/>
</dbReference>
<gene>
    <name evidence="1" type="ORF">BAUCODRAFT_123847</name>
</gene>
<name>M2N8H2_BAUPA</name>
<dbReference type="RefSeq" id="XP_007677879.1">
    <property type="nucleotide sequence ID" value="XM_007679689.1"/>
</dbReference>